<keyword evidence="2" id="KW-1185">Reference proteome</keyword>
<protein>
    <submittedName>
        <fullName evidence="1">Uncharacterized protein</fullName>
    </submittedName>
</protein>
<dbReference type="EMBL" id="WNTK01051764">
    <property type="protein sequence ID" value="KAG9460631.1"/>
    <property type="molecule type" value="Genomic_DNA"/>
</dbReference>
<name>A0A8J6EBP9_ELECQ</name>
<evidence type="ECO:0000313" key="2">
    <source>
        <dbReference type="Proteomes" id="UP000770717"/>
    </source>
</evidence>
<gene>
    <name evidence="1" type="ORF">GDO78_020570</name>
</gene>
<proteinExistence type="predicted"/>
<reference evidence="1" key="1">
    <citation type="thesis" date="2020" institute="ProQuest LLC" country="789 East Eisenhower Parkway, Ann Arbor, MI, USA">
        <title>Comparative Genomics and Chromosome Evolution.</title>
        <authorList>
            <person name="Mudd A.B."/>
        </authorList>
    </citation>
    <scope>NUCLEOTIDE SEQUENCE</scope>
    <source>
        <strain evidence="1">HN-11 Male</strain>
        <tissue evidence="1">Kidney and liver</tissue>
    </source>
</reference>
<accession>A0A8J6EBP9</accession>
<evidence type="ECO:0000313" key="1">
    <source>
        <dbReference type="EMBL" id="KAG9460631.1"/>
    </source>
</evidence>
<dbReference type="AlphaFoldDB" id="A0A8J6EBP9"/>
<organism evidence="1 2">
    <name type="scientific">Eleutherodactylus coqui</name>
    <name type="common">Puerto Rican coqui</name>
    <dbReference type="NCBI Taxonomy" id="57060"/>
    <lineage>
        <taxon>Eukaryota</taxon>
        <taxon>Metazoa</taxon>
        <taxon>Chordata</taxon>
        <taxon>Craniata</taxon>
        <taxon>Vertebrata</taxon>
        <taxon>Euteleostomi</taxon>
        <taxon>Amphibia</taxon>
        <taxon>Batrachia</taxon>
        <taxon>Anura</taxon>
        <taxon>Neobatrachia</taxon>
        <taxon>Hyloidea</taxon>
        <taxon>Eleutherodactylidae</taxon>
        <taxon>Eleutherodactylinae</taxon>
        <taxon>Eleutherodactylus</taxon>
        <taxon>Eleutherodactylus</taxon>
    </lineage>
</organism>
<dbReference type="Proteomes" id="UP000770717">
    <property type="component" value="Unassembled WGS sequence"/>
</dbReference>
<comment type="caution">
    <text evidence="1">The sequence shown here is derived from an EMBL/GenBank/DDBJ whole genome shotgun (WGS) entry which is preliminary data.</text>
</comment>
<sequence length="88" mass="9775">MGHKIALSIKEWSYNLVWIFCSRKINPLCHESPPDFAPSIEGGEICNSWCDSGVVTLGSFYTGRPVGQMLTLVPVMLAPVLLNRSEYC</sequence>